<dbReference type="AlphaFoldDB" id="A0A6J6KVC8"/>
<evidence type="ECO:0000313" key="1">
    <source>
        <dbReference type="EMBL" id="CAB4653770.1"/>
    </source>
</evidence>
<sequence>MKKLLIIALLLVPAALTSCSSSDENGGATVINRFCLPGGDGNMWEHVDLSDGRQGVPTGAIC</sequence>
<organism evidence="1">
    <name type="scientific">freshwater metagenome</name>
    <dbReference type="NCBI Taxonomy" id="449393"/>
    <lineage>
        <taxon>unclassified sequences</taxon>
        <taxon>metagenomes</taxon>
        <taxon>ecological metagenomes</taxon>
    </lineage>
</organism>
<reference evidence="1" key="1">
    <citation type="submission" date="2020-05" db="EMBL/GenBank/DDBJ databases">
        <authorList>
            <person name="Chiriac C."/>
            <person name="Salcher M."/>
            <person name="Ghai R."/>
            <person name="Kavagutti S V."/>
        </authorList>
    </citation>
    <scope>NUCLEOTIDE SEQUENCE</scope>
</reference>
<gene>
    <name evidence="1" type="ORF">UFOPK2214_00776</name>
</gene>
<protein>
    <submittedName>
        <fullName evidence="1">Unannotated protein</fullName>
    </submittedName>
</protein>
<dbReference type="EMBL" id="CAEZWJ010000019">
    <property type="protein sequence ID" value="CAB4653770.1"/>
    <property type="molecule type" value="Genomic_DNA"/>
</dbReference>
<dbReference type="PROSITE" id="PS51257">
    <property type="entry name" value="PROKAR_LIPOPROTEIN"/>
    <property type="match status" value="1"/>
</dbReference>
<accession>A0A6J6KVC8</accession>
<name>A0A6J6KVC8_9ZZZZ</name>
<proteinExistence type="predicted"/>